<dbReference type="EMBL" id="VNHY01000001">
    <property type="protein sequence ID" value="TYP95565.1"/>
    <property type="molecule type" value="Genomic_DNA"/>
</dbReference>
<comment type="caution">
    <text evidence="1">The sequence shown here is derived from an EMBL/GenBank/DDBJ whole genome shotgun (WGS) entry which is preliminary data.</text>
</comment>
<dbReference type="Gene3D" id="2.120.10.30">
    <property type="entry name" value="TolB, C-terminal domain"/>
    <property type="match status" value="1"/>
</dbReference>
<dbReference type="RefSeq" id="WP_170245577.1">
    <property type="nucleotide sequence ID" value="NZ_VNHY01000001.1"/>
</dbReference>
<evidence type="ECO:0000313" key="1">
    <source>
        <dbReference type="EMBL" id="TYP95565.1"/>
    </source>
</evidence>
<name>A0A5D3YN02_9BACT</name>
<dbReference type="Proteomes" id="UP000324595">
    <property type="component" value="Unassembled WGS sequence"/>
</dbReference>
<keyword evidence="2" id="KW-1185">Reference proteome</keyword>
<dbReference type="SUPFAM" id="SSF101898">
    <property type="entry name" value="NHL repeat"/>
    <property type="match status" value="1"/>
</dbReference>
<reference evidence="1 2" key="1">
    <citation type="submission" date="2019-07" db="EMBL/GenBank/DDBJ databases">
        <title>Genomic Encyclopedia of Archaeal and Bacterial Type Strains, Phase II (KMG-II): from individual species to whole genera.</title>
        <authorList>
            <person name="Goeker M."/>
        </authorList>
    </citation>
    <scope>NUCLEOTIDE SEQUENCE [LARGE SCALE GENOMIC DNA]</scope>
    <source>
        <strain evidence="1 2">DSM 21935</strain>
    </source>
</reference>
<accession>A0A5D3YN02</accession>
<dbReference type="InterPro" id="IPR011042">
    <property type="entry name" value="6-blade_b-propeller_TolB-like"/>
</dbReference>
<protein>
    <submittedName>
        <fullName evidence="1">6-bladed beta-propeller protein</fullName>
    </submittedName>
</protein>
<dbReference type="AlphaFoldDB" id="A0A5D3YN02"/>
<gene>
    <name evidence="1" type="ORF">LX73_0874</name>
</gene>
<sequence length="423" mass="48208">MKYFQRLLLSIVIIFSLVQCSNSPSQKEIEQTEQIEQSEETAQIRILDEVPQDIKETENLTVFSGDTEPANSIELIPEQTFGKSGEPYLTQVQNCVVDDKDRVIILNSGSNYAQQVYVYNEDGTFHTAIGRSGNGPGEYGYVLGMRAQPGKILIRDVRNKRFNIYNSTDYSLERTMLIERLEIRDHKAVEGLEFGMMNPRNDGNYLVSFYQQVSETGWPVAKYLLMDSDGAALDYNILEFRRSFKAQGKTESMSAPMSLKPMPFMGSTVTGISDEGELYSVWNHDFLIKKYDAKGNYQSAIYYPVKGSPFDLSSHTPTPFYDQSDVMKAIDIHDEELPEANPIIDRLMVDDENRIWVAVPTGGQSDSYEWWILEESGKLLAKLTLPGEQEIYDIKNGYLYSKKTKEETGIEYVVKYRIALTKK</sequence>
<dbReference type="Pfam" id="PF17170">
    <property type="entry name" value="DUF5128"/>
    <property type="match status" value="1"/>
</dbReference>
<proteinExistence type="predicted"/>
<evidence type="ECO:0000313" key="2">
    <source>
        <dbReference type="Proteomes" id="UP000324595"/>
    </source>
</evidence>
<organism evidence="1 2">
    <name type="scientific">Fodinibius salinus</name>
    <dbReference type="NCBI Taxonomy" id="860790"/>
    <lineage>
        <taxon>Bacteria</taxon>
        <taxon>Pseudomonadati</taxon>
        <taxon>Balneolota</taxon>
        <taxon>Balneolia</taxon>
        <taxon>Balneolales</taxon>
        <taxon>Balneolaceae</taxon>
        <taxon>Fodinibius</taxon>
    </lineage>
</organism>